<dbReference type="Gene3D" id="3.30.420.10">
    <property type="entry name" value="Ribonuclease H-like superfamily/Ribonuclease H"/>
    <property type="match status" value="1"/>
</dbReference>
<sequence length="223" mass="24565">MRFPREDPAAETVATVDIETTAVDPGDGELVAIGVGVHPRAEPLTRATYETFHRDGDGEVSLIRAAMDYLARSGADALVTYNGAEFDLPFVERRLAERGAALDLPAITASETHLDLFLDRRDRAEAADEPWPSLETCLESYGYTPAETVWRGTPVTNERFGDELGPAYLRTLGTATGARFRATLAEVVDHYLRTDLEATLALFYADVGEPFDSTYLGTERRFE</sequence>
<dbReference type="EMBL" id="JBHTAT010000001">
    <property type="protein sequence ID" value="MFC7256459.1"/>
    <property type="molecule type" value="Genomic_DNA"/>
</dbReference>
<dbReference type="InterPro" id="IPR036397">
    <property type="entry name" value="RNaseH_sf"/>
</dbReference>
<dbReference type="Pfam" id="PF13482">
    <property type="entry name" value="RNase_H_2"/>
    <property type="match status" value="1"/>
</dbReference>
<comment type="caution">
    <text evidence="2">The sequence shown here is derived from an EMBL/GenBank/DDBJ whole genome shotgun (WGS) entry which is preliminary data.</text>
</comment>
<dbReference type="AlphaFoldDB" id="A0ABD6A0Z1"/>
<evidence type="ECO:0000259" key="1">
    <source>
        <dbReference type="Pfam" id="PF13482"/>
    </source>
</evidence>
<dbReference type="InterPro" id="IPR012337">
    <property type="entry name" value="RNaseH-like_sf"/>
</dbReference>
<dbReference type="InterPro" id="IPR038720">
    <property type="entry name" value="YprB_RNase_H-like_dom"/>
</dbReference>
<evidence type="ECO:0000313" key="2">
    <source>
        <dbReference type="EMBL" id="MFC7256459.1"/>
    </source>
</evidence>
<proteinExistence type="predicted"/>
<feature type="domain" description="YprB ribonuclease H-like" evidence="1">
    <location>
        <begin position="16"/>
        <end position="117"/>
    </location>
</feature>
<dbReference type="Proteomes" id="UP001596434">
    <property type="component" value="Unassembled WGS sequence"/>
</dbReference>
<organism evidence="2 3">
    <name type="scientific">Haloplanus litoreus</name>
    <dbReference type="NCBI Taxonomy" id="767515"/>
    <lineage>
        <taxon>Archaea</taxon>
        <taxon>Methanobacteriati</taxon>
        <taxon>Methanobacteriota</taxon>
        <taxon>Stenosarchaea group</taxon>
        <taxon>Halobacteria</taxon>
        <taxon>Halobacteriales</taxon>
        <taxon>Haloferacaceae</taxon>
        <taxon>Haloplanus</taxon>
    </lineage>
</organism>
<gene>
    <name evidence="2" type="ORF">ACFQKE_14330</name>
</gene>
<accession>A0ABD6A0Z1</accession>
<protein>
    <submittedName>
        <fullName evidence="2">Ribonuclease H-like domain-containing protein</fullName>
    </submittedName>
</protein>
<dbReference type="RefSeq" id="WP_379705258.1">
    <property type="nucleotide sequence ID" value="NZ_JBHTAT010000001.1"/>
</dbReference>
<dbReference type="SUPFAM" id="SSF53098">
    <property type="entry name" value="Ribonuclease H-like"/>
    <property type="match status" value="1"/>
</dbReference>
<evidence type="ECO:0000313" key="3">
    <source>
        <dbReference type="Proteomes" id="UP001596434"/>
    </source>
</evidence>
<dbReference type="GeneID" id="96954850"/>
<name>A0ABD6A0Z1_9EURY</name>
<keyword evidence="3" id="KW-1185">Reference proteome</keyword>
<reference evidence="2 3" key="1">
    <citation type="journal article" date="2019" name="Int. J. Syst. Evol. Microbiol.">
        <title>The Global Catalogue of Microorganisms (GCM) 10K type strain sequencing project: providing services to taxonomists for standard genome sequencing and annotation.</title>
        <authorList>
            <consortium name="The Broad Institute Genomics Platform"/>
            <consortium name="The Broad Institute Genome Sequencing Center for Infectious Disease"/>
            <person name="Wu L."/>
            <person name="Ma J."/>
        </authorList>
    </citation>
    <scope>NUCLEOTIDE SEQUENCE [LARGE SCALE GENOMIC DNA]</scope>
    <source>
        <strain evidence="2 3">GX21</strain>
    </source>
</reference>